<dbReference type="Gene3D" id="3.80.10.10">
    <property type="entry name" value="Ribonuclease Inhibitor"/>
    <property type="match status" value="1"/>
</dbReference>
<gene>
    <name evidence="1" type="ORF">FEM48_Zijuj05G0179400</name>
</gene>
<evidence type="ECO:0000313" key="1">
    <source>
        <dbReference type="EMBL" id="KAH7529392.1"/>
    </source>
</evidence>
<dbReference type="InterPro" id="IPR032675">
    <property type="entry name" value="LRR_dom_sf"/>
</dbReference>
<dbReference type="SUPFAM" id="SSF52058">
    <property type="entry name" value="L domain-like"/>
    <property type="match status" value="1"/>
</dbReference>
<organism evidence="1 2">
    <name type="scientific">Ziziphus jujuba var. spinosa</name>
    <dbReference type="NCBI Taxonomy" id="714518"/>
    <lineage>
        <taxon>Eukaryota</taxon>
        <taxon>Viridiplantae</taxon>
        <taxon>Streptophyta</taxon>
        <taxon>Embryophyta</taxon>
        <taxon>Tracheophyta</taxon>
        <taxon>Spermatophyta</taxon>
        <taxon>Magnoliopsida</taxon>
        <taxon>eudicotyledons</taxon>
        <taxon>Gunneridae</taxon>
        <taxon>Pentapetalae</taxon>
        <taxon>rosids</taxon>
        <taxon>fabids</taxon>
        <taxon>Rosales</taxon>
        <taxon>Rhamnaceae</taxon>
        <taxon>Paliureae</taxon>
        <taxon>Ziziphus</taxon>
    </lineage>
</organism>
<accession>A0A978VGA3</accession>
<reference evidence="1" key="1">
    <citation type="journal article" date="2021" name="Front. Plant Sci.">
        <title>Chromosome-Scale Genome Assembly for Chinese Sour Jujube and Insights Into Its Genome Evolution and Domestication Signature.</title>
        <authorList>
            <person name="Shen L.-Y."/>
            <person name="Luo H."/>
            <person name="Wang X.-L."/>
            <person name="Wang X.-M."/>
            <person name="Qiu X.-J."/>
            <person name="Liu H."/>
            <person name="Zhou S.-S."/>
            <person name="Jia K.-H."/>
            <person name="Nie S."/>
            <person name="Bao Y.-T."/>
            <person name="Zhang R.-G."/>
            <person name="Yun Q.-Z."/>
            <person name="Chai Y.-H."/>
            <person name="Lu J.-Y."/>
            <person name="Li Y."/>
            <person name="Zhao S.-W."/>
            <person name="Mao J.-F."/>
            <person name="Jia S.-G."/>
            <person name="Mao Y.-M."/>
        </authorList>
    </citation>
    <scope>NUCLEOTIDE SEQUENCE</scope>
    <source>
        <strain evidence="1">AT0</strain>
        <tissue evidence="1">Leaf</tissue>
    </source>
</reference>
<proteinExistence type="predicted"/>
<sequence>MSGWEEWSLIGVEDGEVFTKLQQLHINECNRLRHVYWPDSLRCLTELQIISVGSNLVLELSLPRTPALRELTLGKCEKLRIKELPQTAESIHIEGNNGVE</sequence>
<name>A0A978VGA3_ZIZJJ</name>
<comment type="caution">
    <text evidence="1">The sequence shown here is derived from an EMBL/GenBank/DDBJ whole genome shotgun (WGS) entry which is preliminary data.</text>
</comment>
<dbReference type="AlphaFoldDB" id="A0A978VGA3"/>
<dbReference type="Proteomes" id="UP000813462">
    <property type="component" value="Unassembled WGS sequence"/>
</dbReference>
<dbReference type="EMBL" id="JAEACU010000005">
    <property type="protein sequence ID" value="KAH7529392.1"/>
    <property type="molecule type" value="Genomic_DNA"/>
</dbReference>
<evidence type="ECO:0000313" key="2">
    <source>
        <dbReference type="Proteomes" id="UP000813462"/>
    </source>
</evidence>
<protein>
    <submittedName>
        <fullName evidence="1">Uncharacterized protein</fullName>
    </submittedName>
</protein>